<proteinExistence type="inferred from homology"/>
<evidence type="ECO:0000256" key="5">
    <source>
        <dbReference type="ARBA" id="ARBA00022833"/>
    </source>
</evidence>
<dbReference type="PROSITE" id="PS50950">
    <property type="entry name" value="ZF_THAP"/>
    <property type="match status" value="1"/>
</dbReference>
<dbReference type="InterPro" id="IPR038441">
    <property type="entry name" value="THAP_Znf_sf"/>
</dbReference>
<comment type="similarity">
    <text evidence="2">Belongs to the THAP1 family.</text>
</comment>
<reference evidence="14 15" key="1">
    <citation type="submission" date="2020-08" db="EMBL/GenBank/DDBJ databases">
        <title>Aphidius gifuensis genome sequencing and assembly.</title>
        <authorList>
            <person name="Du Z."/>
        </authorList>
    </citation>
    <scope>NUCLEOTIDE SEQUENCE [LARGE SCALE GENOMIC DNA]</scope>
    <source>
        <strain evidence="14">YNYX2018</strain>
        <tissue evidence="14">Adults</tissue>
    </source>
</reference>
<keyword evidence="8 12" id="KW-0238">DNA-binding</keyword>
<evidence type="ECO:0000313" key="15">
    <source>
        <dbReference type="Proteomes" id="UP000639338"/>
    </source>
</evidence>
<evidence type="ECO:0000256" key="2">
    <source>
        <dbReference type="ARBA" id="ARBA00006177"/>
    </source>
</evidence>
<sequence>MVKLICYLCSKTATKHKELSFHKFPKDSGLCLRWKQACGINALTDVFSFRICSTHFHEDIKLKVLGNKQKPITKLASGSVPSISVPFPPQLSCINQQKCASPVLTVSDNVQCSLDASINTDNIDMTNKEPLVDSNGNFSQSSQEKLVPVSTTSCDVDISYPDENPVPPKKRRRFEPLYIKEVELTDFGTPRRGNRTLKLIKTQAEESAKKFRLLSKQNKYYKEKIQSLRETIKQLTSKDLIPRQ</sequence>
<keyword evidence="5" id="KW-0862">Zinc</keyword>
<gene>
    <name evidence="14" type="ORF">HCN44_000298</name>
</gene>
<dbReference type="EMBL" id="JACMRX010000004">
    <property type="protein sequence ID" value="KAF7990493.1"/>
    <property type="molecule type" value="Genomic_DNA"/>
</dbReference>
<evidence type="ECO:0000256" key="8">
    <source>
        <dbReference type="ARBA" id="ARBA00023125"/>
    </source>
</evidence>
<dbReference type="Proteomes" id="UP000639338">
    <property type="component" value="Unassembled WGS sequence"/>
</dbReference>
<evidence type="ECO:0000256" key="11">
    <source>
        <dbReference type="ARBA" id="ARBA00023306"/>
    </source>
</evidence>
<dbReference type="GO" id="GO:0005654">
    <property type="term" value="C:nucleoplasm"/>
    <property type="evidence" value="ECO:0007669"/>
    <property type="project" value="UniProtKB-SubCell"/>
</dbReference>
<keyword evidence="9" id="KW-0804">Transcription</keyword>
<evidence type="ECO:0000313" key="14">
    <source>
        <dbReference type="EMBL" id="KAF7990493.1"/>
    </source>
</evidence>
<dbReference type="OrthoDB" id="7555211at2759"/>
<dbReference type="SMART" id="SM00692">
    <property type="entry name" value="DM3"/>
    <property type="match status" value="1"/>
</dbReference>
<evidence type="ECO:0000256" key="12">
    <source>
        <dbReference type="PROSITE-ProRule" id="PRU00309"/>
    </source>
</evidence>
<dbReference type="GO" id="GO:0008270">
    <property type="term" value="F:zinc ion binding"/>
    <property type="evidence" value="ECO:0007669"/>
    <property type="project" value="UniProtKB-KW"/>
</dbReference>
<evidence type="ECO:0000256" key="1">
    <source>
        <dbReference type="ARBA" id="ARBA00004642"/>
    </source>
</evidence>
<evidence type="ECO:0000256" key="6">
    <source>
        <dbReference type="ARBA" id="ARBA00023015"/>
    </source>
</evidence>
<evidence type="ECO:0000256" key="10">
    <source>
        <dbReference type="ARBA" id="ARBA00023242"/>
    </source>
</evidence>
<keyword evidence="10" id="KW-0539">Nucleus</keyword>
<keyword evidence="11" id="KW-0131">Cell cycle</keyword>
<dbReference type="PANTHER" id="PTHR46600:SF1">
    <property type="entry name" value="THAP DOMAIN-CONTAINING PROTEIN 1"/>
    <property type="match status" value="1"/>
</dbReference>
<dbReference type="Pfam" id="PF05485">
    <property type="entry name" value="THAP"/>
    <property type="match status" value="1"/>
</dbReference>
<dbReference type="SUPFAM" id="SSF57716">
    <property type="entry name" value="Glucocorticoid receptor-like (DNA-binding domain)"/>
    <property type="match status" value="1"/>
</dbReference>
<protein>
    <recommendedName>
        <fullName evidence="13">THAP-type domain-containing protein</fullName>
    </recommendedName>
</protein>
<evidence type="ECO:0000256" key="4">
    <source>
        <dbReference type="ARBA" id="ARBA00022771"/>
    </source>
</evidence>
<dbReference type="InterPro" id="IPR026516">
    <property type="entry name" value="THAP1/10"/>
</dbReference>
<dbReference type="SMART" id="SM00980">
    <property type="entry name" value="THAP"/>
    <property type="match status" value="1"/>
</dbReference>
<accession>A0A834XNC4</accession>
<comment type="caution">
    <text evidence="14">The sequence shown here is derived from an EMBL/GenBank/DDBJ whole genome shotgun (WGS) entry which is preliminary data.</text>
</comment>
<name>A0A834XNC4_APHGI</name>
<keyword evidence="7" id="KW-0175">Coiled coil</keyword>
<dbReference type="PANTHER" id="PTHR46600">
    <property type="entry name" value="THAP DOMAIN-CONTAINING"/>
    <property type="match status" value="1"/>
</dbReference>
<evidence type="ECO:0000256" key="3">
    <source>
        <dbReference type="ARBA" id="ARBA00022723"/>
    </source>
</evidence>
<evidence type="ECO:0000259" key="13">
    <source>
        <dbReference type="PROSITE" id="PS50950"/>
    </source>
</evidence>
<evidence type="ECO:0000256" key="7">
    <source>
        <dbReference type="ARBA" id="ARBA00023054"/>
    </source>
</evidence>
<dbReference type="GO" id="GO:0043565">
    <property type="term" value="F:sequence-specific DNA binding"/>
    <property type="evidence" value="ECO:0007669"/>
    <property type="project" value="InterPro"/>
</dbReference>
<dbReference type="InterPro" id="IPR006612">
    <property type="entry name" value="THAP_Znf"/>
</dbReference>
<keyword evidence="15" id="KW-1185">Reference proteome</keyword>
<feature type="domain" description="THAP-type" evidence="13">
    <location>
        <begin position="1"/>
        <end position="84"/>
    </location>
</feature>
<comment type="subcellular location">
    <subcellularLocation>
        <location evidence="1">Nucleus</location>
        <location evidence="1">Nucleoplasm</location>
    </subcellularLocation>
</comment>
<evidence type="ECO:0000256" key="9">
    <source>
        <dbReference type="ARBA" id="ARBA00023163"/>
    </source>
</evidence>
<dbReference type="AlphaFoldDB" id="A0A834XNC4"/>
<organism evidence="14 15">
    <name type="scientific">Aphidius gifuensis</name>
    <name type="common">Parasitoid wasp</name>
    <dbReference type="NCBI Taxonomy" id="684658"/>
    <lineage>
        <taxon>Eukaryota</taxon>
        <taxon>Metazoa</taxon>
        <taxon>Ecdysozoa</taxon>
        <taxon>Arthropoda</taxon>
        <taxon>Hexapoda</taxon>
        <taxon>Insecta</taxon>
        <taxon>Pterygota</taxon>
        <taxon>Neoptera</taxon>
        <taxon>Endopterygota</taxon>
        <taxon>Hymenoptera</taxon>
        <taxon>Apocrita</taxon>
        <taxon>Ichneumonoidea</taxon>
        <taxon>Braconidae</taxon>
        <taxon>Aphidiinae</taxon>
        <taxon>Aphidius</taxon>
    </lineage>
</organism>
<dbReference type="Gene3D" id="6.20.210.20">
    <property type="entry name" value="THAP domain"/>
    <property type="match status" value="1"/>
</dbReference>
<keyword evidence="3" id="KW-0479">Metal-binding</keyword>
<keyword evidence="4 12" id="KW-0863">Zinc-finger</keyword>
<keyword evidence="6" id="KW-0805">Transcription regulation</keyword>